<keyword evidence="4" id="KW-0131">Cell cycle</keyword>
<feature type="coiled-coil region" evidence="1">
    <location>
        <begin position="48"/>
        <end position="75"/>
    </location>
</feature>
<feature type="region of interest" description="Disordered" evidence="2">
    <location>
        <begin position="99"/>
        <end position="126"/>
    </location>
</feature>
<name>A0A8S5NQU5_9CAUD</name>
<accession>A0A8S5NQU5</accession>
<sequence length="148" mass="17072">MYEKAKTHLETIKQQITYKCLIVGAICLLLLVGIGQLARGYFTARGNYQRAIDKLERTQRELDTSRRLNQELKLVIERSSDLNRQASDRIKRIEDYQRRTEQGIGRAQSYQQETGRRVSESIGTNSQASELIGRSLRIIERVESGNKE</sequence>
<organism evidence="4">
    <name type="scientific">Myoviridae sp. cteaT5</name>
    <dbReference type="NCBI Taxonomy" id="2826676"/>
    <lineage>
        <taxon>Viruses</taxon>
        <taxon>Duplodnaviria</taxon>
        <taxon>Heunggongvirae</taxon>
        <taxon>Uroviricota</taxon>
        <taxon>Caudoviricetes</taxon>
    </lineage>
</organism>
<reference evidence="4" key="1">
    <citation type="journal article" date="2021" name="Proc. Natl. Acad. Sci. U.S.A.">
        <title>A Catalog of Tens of Thousands of Viruses from Human Metagenomes Reveals Hidden Associations with Chronic Diseases.</title>
        <authorList>
            <person name="Tisza M.J."/>
            <person name="Buck C.B."/>
        </authorList>
    </citation>
    <scope>NUCLEOTIDE SEQUENCE</scope>
    <source>
        <strain evidence="4">CteaT5</strain>
    </source>
</reference>
<keyword evidence="1" id="KW-0175">Coiled coil</keyword>
<dbReference type="EMBL" id="BK015228">
    <property type="protein sequence ID" value="DAD97057.1"/>
    <property type="molecule type" value="Genomic_DNA"/>
</dbReference>
<protein>
    <submittedName>
        <fullName evidence="4">Cell division protein</fullName>
    </submittedName>
</protein>
<evidence type="ECO:0000256" key="1">
    <source>
        <dbReference type="SAM" id="Coils"/>
    </source>
</evidence>
<keyword evidence="3" id="KW-1133">Transmembrane helix</keyword>
<feature type="transmembrane region" description="Helical" evidence="3">
    <location>
        <begin position="21"/>
        <end position="42"/>
    </location>
</feature>
<evidence type="ECO:0000313" key="4">
    <source>
        <dbReference type="EMBL" id="DAD97057.1"/>
    </source>
</evidence>
<keyword evidence="3" id="KW-0472">Membrane</keyword>
<evidence type="ECO:0000256" key="3">
    <source>
        <dbReference type="SAM" id="Phobius"/>
    </source>
</evidence>
<proteinExistence type="predicted"/>
<dbReference type="GO" id="GO:0051301">
    <property type="term" value="P:cell division"/>
    <property type="evidence" value="ECO:0007669"/>
    <property type="project" value="UniProtKB-KW"/>
</dbReference>
<keyword evidence="3" id="KW-0812">Transmembrane</keyword>
<evidence type="ECO:0000256" key="2">
    <source>
        <dbReference type="SAM" id="MobiDB-lite"/>
    </source>
</evidence>
<keyword evidence="4" id="KW-0132">Cell division</keyword>